<dbReference type="AlphaFoldDB" id="A0A6M1KTF3"/>
<dbReference type="EMBL" id="JAAKFZ010000016">
    <property type="protein sequence ID" value="NGL84466.1"/>
    <property type="molecule type" value="Genomic_DNA"/>
</dbReference>
<dbReference type="Gene3D" id="3.40.50.300">
    <property type="entry name" value="P-loop containing nucleotide triphosphate hydrolases"/>
    <property type="match status" value="1"/>
</dbReference>
<dbReference type="SMART" id="SM00382">
    <property type="entry name" value="AAA"/>
    <property type="match status" value="1"/>
</dbReference>
<name>A0A6M1KTF3_9STRE</name>
<feature type="domain" description="ABC transporter" evidence="3">
    <location>
        <begin position="6"/>
        <end position="238"/>
    </location>
</feature>
<evidence type="ECO:0000256" key="1">
    <source>
        <dbReference type="ARBA" id="ARBA00022741"/>
    </source>
</evidence>
<dbReference type="GO" id="GO:0005524">
    <property type="term" value="F:ATP binding"/>
    <property type="evidence" value="ECO:0007669"/>
    <property type="project" value="UniProtKB-KW"/>
</dbReference>
<sequence length="306" mass="34150">MEQYELMVRSLSKRYARDGSYANRDLHCVFKSSEITALIGHNGAGKTTLLNQIIGNIKPDVGDISFLDCSFVKSPKIARKNTSMMPQLHAPLKGITIKQAISSIGRIRGLSGKLLETEVQELIQELGLIKWQNTVGEKLSGGLKRLTSFAMAVIAAPKIVLLDEPTNDVDPIRRIKLWLYLKKMAAKGHIVIVVTHNILEVEKYADAYYLLEKGEVKSSGAVRNLSSNPKSRISILFRDQKALEEYPFAYSLGGDDNEAITIMDNKEMTALLNWLGIHLSSDTIVQYSITTLGLNDYYEELSDEED</sequence>
<dbReference type="RefSeq" id="WP_042671458.1">
    <property type="nucleotide sequence ID" value="NZ_JAAKFZ010000016.1"/>
</dbReference>
<accession>A0A6M1KTF3</accession>
<keyword evidence="1" id="KW-0547">Nucleotide-binding</keyword>
<dbReference type="InterPro" id="IPR003593">
    <property type="entry name" value="AAA+_ATPase"/>
</dbReference>
<dbReference type="PROSITE" id="PS50893">
    <property type="entry name" value="ABC_TRANSPORTER_2"/>
    <property type="match status" value="1"/>
</dbReference>
<comment type="caution">
    <text evidence="4">The sequence shown here is derived from an EMBL/GenBank/DDBJ whole genome shotgun (WGS) entry which is preliminary data.</text>
</comment>
<dbReference type="InterPro" id="IPR003439">
    <property type="entry name" value="ABC_transporter-like_ATP-bd"/>
</dbReference>
<dbReference type="Pfam" id="PF00005">
    <property type="entry name" value="ABC_tran"/>
    <property type="match status" value="1"/>
</dbReference>
<dbReference type="Proteomes" id="UP000479499">
    <property type="component" value="Unassembled WGS sequence"/>
</dbReference>
<proteinExistence type="predicted"/>
<evidence type="ECO:0000313" key="5">
    <source>
        <dbReference type="Proteomes" id="UP000479499"/>
    </source>
</evidence>
<dbReference type="GeneID" id="83705785"/>
<evidence type="ECO:0000256" key="2">
    <source>
        <dbReference type="ARBA" id="ARBA00022840"/>
    </source>
</evidence>
<evidence type="ECO:0000313" key="4">
    <source>
        <dbReference type="EMBL" id="NGL84466.1"/>
    </source>
</evidence>
<dbReference type="GO" id="GO:0016887">
    <property type="term" value="F:ATP hydrolysis activity"/>
    <property type="evidence" value="ECO:0007669"/>
    <property type="project" value="InterPro"/>
</dbReference>
<keyword evidence="2 4" id="KW-0067">ATP-binding</keyword>
<organism evidence="4 5">
    <name type="scientific">Streptococcus equi subsp. ruminatorum</name>
    <dbReference type="NCBI Taxonomy" id="254358"/>
    <lineage>
        <taxon>Bacteria</taxon>
        <taxon>Bacillati</taxon>
        <taxon>Bacillota</taxon>
        <taxon>Bacilli</taxon>
        <taxon>Lactobacillales</taxon>
        <taxon>Streptococcaceae</taxon>
        <taxon>Streptococcus</taxon>
    </lineage>
</organism>
<protein>
    <submittedName>
        <fullName evidence="4">ABC transporter ATP-binding protein</fullName>
    </submittedName>
</protein>
<dbReference type="PANTHER" id="PTHR43038">
    <property type="entry name" value="ATP-BINDING CASSETTE, SUB-FAMILY H, MEMBER 1"/>
    <property type="match status" value="1"/>
</dbReference>
<evidence type="ECO:0000259" key="3">
    <source>
        <dbReference type="PROSITE" id="PS50893"/>
    </source>
</evidence>
<gene>
    <name evidence="4" type="ORF">G5B50_06780</name>
</gene>
<dbReference type="SUPFAM" id="SSF52540">
    <property type="entry name" value="P-loop containing nucleoside triphosphate hydrolases"/>
    <property type="match status" value="1"/>
</dbReference>
<dbReference type="InterPro" id="IPR027417">
    <property type="entry name" value="P-loop_NTPase"/>
</dbReference>
<dbReference type="PANTHER" id="PTHR43038:SF8">
    <property type="entry name" value="ABC-TYPE MULTIDRUG TRANSPORT SYSTEM, ATPASE COMPONENT"/>
    <property type="match status" value="1"/>
</dbReference>
<reference evidence="4 5" key="1">
    <citation type="submission" date="2020-02" db="EMBL/GenBank/DDBJ databases">
        <title>M-like protein SrM is not crucial to the virulence of a novel isolate of Streptococcus equi subsp. ruminatorum from Macaca mulatta.</title>
        <authorList>
            <person name="Guo G."/>
            <person name="Cheng L."/>
            <person name="Zhang W."/>
        </authorList>
    </citation>
    <scope>NUCLEOTIDE SEQUENCE [LARGE SCALE GENOMIC DNA]</scope>
    <source>
        <strain evidence="4 5">FJ1804</strain>
    </source>
</reference>